<dbReference type="NCBIfam" id="NF003627">
    <property type="entry name" value="PRK05265.1-5"/>
    <property type="match status" value="1"/>
</dbReference>
<keyword evidence="1 4" id="KW-0963">Cytoplasm</keyword>
<feature type="binding site" evidence="4">
    <location>
        <begin position="9"/>
        <end position="10"/>
    </location>
    <ligand>
        <name>1-deoxy-D-xylulose 5-phosphate</name>
        <dbReference type="ChEBI" id="CHEBI:57792"/>
    </ligand>
</feature>
<evidence type="ECO:0000256" key="5">
    <source>
        <dbReference type="NCBIfam" id="TIGR00559"/>
    </source>
</evidence>
<dbReference type="Pfam" id="PF03740">
    <property type="entry name" value="PdxJ"/>
    <property type="match status" value="1"/>
</dbReference>
<dbReference type="InterPro" id="IPR004569">
    <property type="entry name" value="PyrdxlP_synth_PdxJ"/>
</dbReference>
<keyword evidence="3 4" id="KW-0664">Pyridoxine biosynthesis</keyword>
<evidence type="ECO:0000256" key="3">
    <source>
        <dbReference type="ARBA" id="ARBA00023096"/>
    </source>
</evidence>
<feature type="binding site" evidence="4">
    <location>
        <position position="45"/>
    </location>
    <ligand>
        <name>1-deoxy-D-xylulose 5-phosphate</name>
        <dbReference type="ChEBI" id="CHEBI:57792"/>
    </ligand>
</feature>
<feature type="site" description="Transition state stabilizer" evidence="4">
    <location>
        <position position="151"/>
    </location>
</feature>
<evidence type="ECO:0000256" key="4">
    <source>
        <dbReference type="HAMAP-Rule" id="MF_00279"/>
    </source>
</evidence>
<accession>A0A1W1H973</accession>
<dbReference type="Proteomes" id="UP000191931">
    <property type="component" value="Unassembled WGS sequence"/>
</dbReference>
<protein>
    <recommendedName>
        <fullName evidence="4 5">Pyridoxine 5'-phosphate synthase</fullName>
        <shortName evidence="4">PNP synthase</shortName>
        <ecNumber evidence="4 5">2.6.99.2</ecNumber>
    </recommendedName>
</protein>
<name>A0A1W1H973_9BACT</name>
<comment type="caution">
    <text evidence="4">Lacks conserved residue(s) required for the propagation of feature annotation.</text>
</comment>
<feature type="active site" description="Proton acceptor" evidence="4">
    <location>
        <position position="43"/>
    </location>
</feature>
<comment type="function">
    <text evidence="4">Catalyzes the complicated ring closure reaction between the two acyclic compounds 1-deoxy-D-xylulose-5-phosphate (DXP) and 3-amino-2-oxopropyl phosphate (1-amino-acetone-3-phosphate or AAP) to form pyridoxine 5'-phosphate (PNP) and inorganic phosphate.</text>
</comment>
<dbReference type="PANTHER" id="PTHR30456">
    <property type="entry name" value="PYRIDOXINE 5'-PHOSPHATE SYNTHASE"/>
    <property type="match status" value="1"/>
</dbReference>
<dbReference type="HAMAP" id="MF_00279">
    <property type="entry name" value="PdxJ"/>
    <property type="match status" value="1"/>
</dbReference>
<dbReference type="GO" id="GO:0008615">
    <property type="term" value="P:pyridoxine biosynthetic process"/>
    <property type="evidence" value="ECO:0007669"/>
    <property type="project" value="UniProtKB-UniRule"/>
</dbReference>
<dbReference type="EMBL" id="FWEV01000076">
    <property type="protein sequence ID" value="SLM29027.1"/>
    <property type="molecule type" value="Genomic_DNA"/>
</dbReference>
<dbReference type="InterPro" id="IPR036130">
    <property type="entry name" value="Pyridoxine-5'_phos_synth"/>
</dbReference>
<dbReference type="InterPro" id="IPR013785">
    <property type="entry name" value="Aldolase_TIM"/>
</dbReference>
<dbReference type="NCBIfam" id="NF003625">
    <property type="entry name" value="PRK05265.1-3"/>
    <property type="match status" value="1"/>
</dbReference>
<dbReference type="GO" id="GO:0033856">
    <property type="term" value="F:pyridoxine 5'-phosphate synthase activity"/>
    <property type="evidence" value="ECO:0007669"/>
    <property type="project" value="UniProtKB-UniRule"/>
</dbReference>
<dbReference type="GO" id="GO:0005829">
    <property type="term" value="C:cytosol"/>
    <property type="evidence" value="ECO:0007669"/>
    <property type="project" value="TreeGrafter"/>
</dbReference>
<dbReference type="OrthoDB" id="9806590at2"/>
<dbReference type="Gene3D" id="3.20.20.70">
    <property type="entry name" value="Aldolase class I"/>
    <property type="match status" value="1"/>
</dbReference>
<comment type="subunit">
    <text evidence="4">Homooctamer; tetramer of dimers.</text>
</comment>
<dbReference type="PANTHER" id="PTHR30456:SF0">
    <property type="entry name" value="PYRIDOXINE 5'-PHOSPHATE SYNTHASE"/>
    <property type="match status" value="1"/>
</dbReference>
<evidence type="ECO:0000256" key="1">
    <source>
        <dbReference type="ARBA" id="ARBA00022490"/>
    </source>
</evidence>
<gene>
    <name evidence="4 6" type="primary">pdxJ</name>
    <name evidence="6" type="ORF">MTBBW1_1670043</name>
</gene>
<dbReference type="UniPathway" id="UPA00244">
    <property type="reaction ID" value="UER00313"/>
</dbReference>
<proteinExistence type="inferred from homology"/>
<keyword evidence="2 4" id="KW-0808">Transferase</keyword>
<feature type="binding site" evidence="4">
    <location>
        <position position="7"/>
    </location>
    <ligand>
        <name>3-amino-2-oxopropyl phosphate</name>
        <dbReference type="ChEBI" id="CHEBI:57279"/>
    </ligand>
</feature>
<dbReference type="EC" id="2.6.99.2" evidence="4 5"/>
<evidence type="ECO:0000256" key="2">
    <source>
        <dbReference type="ARBA" id="ARBA00022679"/>
    </source>
</evidence>
<sequence>MAQLAVNVDHIATIREARKINYPDPVAAAFAAETAGADGIVVHLRGDRRHIQERDVRILRQTVRTKLILEMASTPEMLDIAADIKPDLVTLVPERKEEISTEGGLDIITHKDAISRTIEQLQSFKILVSIFIDPDLEQIKTAKKLNADMIEIHTGAFCDAKTEKEREEEFGRIVEAAKIAKELELGVNAGHGLCYHTIKRFRGLNAIDEFSIGHSIVARSTITGMEQAVRDMVALVREL</sequence>
<feature type="active site" description="Proton donor" evidence="4">
    <location>
        <position position="191"/>
    </location>
</feature>
<evidence type="ECO:0000313" key="6">
    <source>
        <dbReference type="EMBL" id="SLM29027.1"/>
    </source>
</evidence>
<dbReference type="RefSeq" id="WP_080805656.1">
    <property type="nucleotide sequence ID" value="NZ_LT828551.1"/>
</dbReference>
<comment type="catalytic activity">
    <reaction evidence="4">
        <text>3-amino-2-oxopropyl phosphate + 1-deoxy-D-xylulose 5-phosphate = pyridoxine 5'-phosphate + phosphate + 2 H2O + H(+)</text>
        <dbReference type="Rhea" id="RHEA:15265"/>
        <dbReference type="ChEBI" id="CHEBI:15377"/>
        <dbReference type="ChEBI" id="CHEBI:15378"/>
        <dbReference type="ChEBI" id="CHEBI:43474"/>
        <dbReference type="ChEBI" id="CHEBI:57279"/>
        <dbReference type="ChEBI" id="CHEBI:57792"/>
        <dbReference type="ChEBI" id="CHEBI:58589"/>
        <dbReference type="EC" id="2.6.99.2"/>
    </reaction>
</comment>
<feature type="binding site" evidence="4">
    <location>
        <begin position="213"/>
        <end position="214"/>
    </location>
    <ligand>
        <name>3-amino-2-oxopropyl phosphate</name>
        <dbReference type="ChEBI" id="CHEBI:57279"/>
    </ligand>
</feature>
<organism evidence="6 7">
    <name type="scientific">Desulfamplus magnetovallimortis</name>
    <dbReference type="NCBI Taxonomy" id="1246637"/>
    <lineage>
        <taxon>Bacteria</taxon>
        <taxon>Pseudomonadati</taxon>
        <taxon>Thermodesulfobacteriota</taxon>
        <taxon>Desulfobacteria</taxon>
        <taxon>Desulfobacterales</taxon>
        <taxon>Desulfobacteraceae</taxon>
        <taxon>Desulfamplus</taxon>
    </lineage>
</organism>
<feature type="active site" description="Proton acceptor" evidence="4">
    <location>
        <position position="70"/>
    </location>
</feature>
<dbReference type="SUPFAM" id="SSF63892">
    <property type="entry name" value="Pyridoxine 5'-phosphate synthase"/>
    <property type="match status" value="1"/>
</dbReference>
<dbReference type="AlphaFoldDB" id="A0A1W1H973"/>
<keyword evidence="7" id="KW-1185">Reference proteome</keyword>
<dbReference type="NCBIfam" id="TIGR00559">
    <property type="entry name" value="pdxJ"/>
    <property type="match status" value="1"/>
</dbReference>
<comment type="similarity">
    <text evidence="4">Belongs to the PNP synthase family.</text>
</comment>
<comment type="pathway">
    <text evidence="4">Cofactor biosynthesis; pyridoxine 5'-phosphate biosynthesis; pyridoxine 5'-phosphate from D-erythrose 4-phosphate: step 5/5.</text>
</comment>
<feature type="binding site" evidence="4">
    <location>
        <position position="50"/>
    </location>
    <ligand>
        <name>1-deoxy-D-xylulose 5-phosphate</name>
        <dbReference type="ChEBI" id="CHEBI:57792"/>
    </ligand>
</feature>
<feature type="binding site" evidence="4">
    <location>
        <position position="192"/>
    </location>
    <ligand>
        <name>3-amino-2-oxopropyl phosphate</name>
        <dbReference type="ChEBI" id="CHEBI:57279"/>
    </ligand>
</feature>
<comment type="subcellular location">
    <subcellularLocation>
        <location evidence="4">Cytoplasm</location>
    </subcellularLocation>
</comment>
<dbReference type="STRING" id="1246637.MTBBW1_1670043"/>
<feature type="binding site" evidence="4">
    <location>
        <position position="18"/>
    </location>
    <ligand>
        <name>3-amino-2-oxopropyl phosphate</name>
        <dbReference type="ChEBI" id="CHEBI:57279"/>
    </ligand>
</feature>
<reference evidence="6 7" key="1">
    <citation type="submission" date="2017-03" db="EMBL/GenBank/DDBJ databases">
        <authorList>
            <person name="Afonso C.L."/>
            <person name="Miller P.J."/>
            <person name="Scott M.A."/>
            <person name="Spackman E."/>
            <person name="Goraichik I."/>
            <person name="Dimitrov K.M."/>
            <person name="Suarez D.L."/>
            <person name="Swayne D.E."/>
        </authorList>
    </citation>
    <scope>NUCLEOTIDE SEQUENCE [LARGE SCALE GENOMIC DNA]</scope>
    <source>
        <strain evidence="6">PRJEB14757</strain>
    </source>
</reference>
<evidence type="ECO:0000313" key="7">
    <source>
        <dbReference type="Proteomes" id="UP000191931"/>
    </source>
</evidence>
<dbReference type="CDD" id="cd00003">
    <property type="entry name" value="PNPsynthase"/>
    <property type="match status" value="1"/>
</dbReference>